<accession>A0A9Q3Q832</accession>
<gene>
    <name evidence="1" type="ORF">O181_128409</name>
</gene>
<comment type="caution">
    <text evidence="1">The sequence shown here is derived from an EMBL/GenBank/DDBJ whole genome shotgun (WGS) entry which is preliminary data.</text>
</comment>
<protein>
    <submittedName>
        <fullName evidence="1">Uncharacterized protein</fullName>
    </submittedName>
</protein>
<organism evidence="1 2">
    <name type="scientific">Austropuccinia psidii MF-1</name>
    <dbReference type="NCBI Taxonomy" id="1389203"/>
    <lineage>
        <taxon>Eukaryota</taxon>
        <taxon>Fungi</taxon>
        <taxon>Dikarya</taxon>
        <taxon>Basidiomycota</taxon>
        <taxon>Pucciniomycotina</taxon>
        <taxon>Pucciniomycetes</taxon>
        <taxon>Pucciniales</taxon>
        <taxon>Sphaerophragmiaceae</taxon>
        <taxon>Austropuccinia</taxon>
    </lineage>
</organism>
<name>A0A9Q3Q832_9BASI</name>
<keyword evidence="2" id="KW-1185">Reference proteome</keyword>
<dbReference type="EMBL" id="AVOT02131546">
    <property type="protein sequence ID" value="MBW0588694.1"/>
    <property type="molecule type" value="Genomic_DNA"/>
</dbReference>
<sequence length="158" mass="17375">MLMRLHPPPDETLTFPPSLPSPLLTLLNPVSYASDAALTPLTPPCTPRLPSLCLWSALPTCLQRRLPSLRSYSARPTCLQHCLSSLPLKCPPDMPLTPPHTGLLLKAAYDSYAPAAPHLHPHHPLHSHGALKICLRCHPQPPLHLILSPLLTILTLWH</sequence>
<evidence type="ECO:0000313" key="1">
    <source>
        <dbReference type="EMBL" id="MBW0588694.1"/>
    </source>
</evidence>
<dbReference type="AlphaFoldDB" id="A0A9Q3Q832"/>
<reference evidence="1" key="1">
    <citation type="submission" date="2021-03" db="EMBL/GenBank/DDBJ databases">
        <title>Draft genome sequence of rust myrtle Austropuccinia psidii MF-1, a brazilian biotype.</title>
        <authorList>
            <person name="Quecine M.C."/>
            <person name="Pachon D.M.R."/>
            <person name="Bonatelli M.L."/>
            <person name="Correr F.H."/>
            <person name="Franceschini L.M."/>
            <person name="Leite T.F."/>
            <person name="Margarido G.R.A."/>
            <person name="Almeida C.A."/>
            <person name="Ferrarezi J.A."/>
            <person name="Labate C.A."/>
        </authorList>
    </citation>
    <scope>NUCLEOTIDE SEQUENCE</scope>
    <source>
        <strain evidence="1">MF-1</strain>
    </source>
</reference>
<proteinExistence type="predicted"/>
<dbReference type="Proteomes" id="UP000765509">
    <property type="component" value="Unassembled WGS sequence"/>
</dbReference>
<evidence type="ECO:0000313" key="2">
    <source>
        <dbReference type="Proteomes" id="UP000765509"/>
    </source>
</evidence>